<evidence type="ECO:0000313" key="3">
    <source>
        <dbReference type="EMBL" id="RBP06195.1"/>
    </source>
</evidence>
<dbReference type="GO" id="GO:0004175">
    <property type="term" value="F:endopeptidase activity"/>
    <property type="evidence" value="ECO:0007669"/>
    <property type="project" value="UniProtKB-ARBA"/>
</dbReference>
<reference evidence="3 4" key="1">
    <citation type="submission" date="2018-06" db="EMBL/GenBank/DDBJ databases">
        <title>Freshwater and sediment microbial communities from various areas in North America, analyzing microbe dynamics in response to fracking.</title>
        <authorList>
            <person name="Lamendella R."/>
        </authorList>
    </citation>
    <scope>NUCLEOTIDE SEQUENCE [LARGE SCALE GENOMIC DNA]</scope>
    <source>
        <strain evidence="3 4">97B</strain>
    </source>
</reference>
<feature type="transmembrane region" description="Helical" evidence="1">
    <location>
        <begin position="192"/>
        <end position="208"/>
    </location>
</feature>
<evidence type="ECO:0000259" key="2">
    <source>
        <dbReference type="Pfam" id="PF02517"/>
    </source>
</evidence>
<keyword evidence="1" id="KW-1133">Transmembrane helix</keyword>
<dbReference type="EMBL" id="QNRJ01000003">
    <property type="protein sequence ID" value="RBP06195.1"/>
    <property type="molecule type" value="Genomic_DNA"/>
</dbReference>
<keyword evidence="1" id="KW-0472">Membrane</keyword>
<feature type="transmembrane region" description="Helical" evidence="1">
    <location>
        <begin position="161"/>
        <end position="180"/>
    </location>
</feature>
<evidence type="ECO:0000256" key="1">
    <source>
        <dbReference type="SAM" id="Phobius"/>
    </source>
</evidence>
<feature type="domain" description="CAAX prenyl protease 2/Lysostaphin resistance protein A-like" evidence="2">
    <location>
        <begin position="160"/>
        <end position="251"/>
    </location>
</feature>
<dbReference type="Pfam" id="PF02517">
    <property type="entry name" value="Rce1-like"/>
    <property type="match status" value="1"/>
</dbReference>
<feature type="transmembrane region" description="Helical" evidence="1">
    <location>
        <begin position="85"/>
        <end position="104"/>
    </location>
</feature>
<feature type="transmembrane region" description="Helical" evidence="1">
    <location>
        <begin position="52"/>
        <end position="73"/>
    </location>
</feature>
<name>A0A366EXK4_9BACI</name>
<keyword evidence="1" id="KW-0812">Transmembrane</keyword>
<feature type="transmembrane region" description="Helical" evidence="1">
    <location>
        <begin position="129"/>
        <end position="149"/>
    </location>
</feature>
<dbReference type="AlphaFoldDB" id="A0A366EXK4"/>
<protein>
    <recommendedName>
        <fullName evidence="2">CAAX prenyl protease 2/Lysostaphin resistance protein A-like domain-containing protein</fullName>
    </recommendedName>
</protein>
<evidence type="ECO:0000313" key="4">
    <source>
        <dbReference type="Proteomes" id="UP000252118"/>
    </source>
</evidence>
<feature type="transmembrane region" description="Helical" evidence="1">
    <location>
        <begin position="7"/>
        <end position="23"/>
    </location>
</feature>
<gene>
    <name evidence="3" type="ORF">DET59_103327</name>
</gene>
<feature type="transmembrane region" description="Helical" evidence="1">
    <location>
        <begin position="29"/>
        <end position="45"/>
    </location>
</feature>
<dbReference type="RefSeq" id="WP_258549588.1">
    <property type="nucleotide sequence ID" value="NZ_QNRJ01000003.1"/>
</dbReference>
<organism evidence="3 4">
    <name type="scientific">Rossellomorea aquimaris</name>
    <dbReference type="NCBI Taxonomy" id="189382"/>
    <lineage>
        <taxon>Bacteria</taxon>
        <taxon>Bacillati</taxon>
        <taxon>Bacillota</taxon>
        <taxon>Bacilli</taxon>
        <taxon>Bacillales</taxon>
        <taxon>Bacillaceae</taxon>
        <taxon>Rossellomorea</taxon>
    </lineage>
</organism>
<dbReference type="InterPro" id="IPR003675">
    <property type="entry name" value="Rce1/LyrA-like_dom"/>
</dbReference>
<comment type="caution">
    <text evidence="3">The sequence shown here is derived from an EMBL/GenBank/DDBJ whole genome shotgun (WGS) entry which is preliminary data.</text>
</comment>
<accession>A0A366EXK4</accession>
<dbReference type="Proteomes" id="UP000252118">
    <property type="component" value="Unassembled WGS sequence"/>
</dbReference>
<dbReference type="GO" id="GO:0080120">
    <property type="term" value="P:CAAX-box protein maturation"/>
    <property type="evidence" value="ECO:0007669"/>
    <property type="project" value="UniProtKB-ARBA"/>
</dbReference>
<sequence length="260" mass="29483">MIRSRQTLFLISSAALFFAGIILLSYRIYVWGLLPLLGLLILYLATRVNRSVLSLFLFFLLGFLLFQFATGWMNEWDISKEMKIVLNRAFLLLILMSIAVSHMISKEKIRFHTRFPVWKKRFSMPSHTISLPLFLLIGLAGSCTIFIPLIWSPGISEVKSLWLFALGFTILNATLEELIWRGVMLSSLKRNVSVLYAVTVTSLGFGLLQLSIGIPVLLSLLFSFGGLFYSIVVLKTDSIYPSIVFHMVMNMGMVLNGWIN</sequence>
<proteinExistence type="predicted"/>